<evidence type="ECO:0000259" key="2">
    <source>
        <dbReference type="Pfam" id="PF07508"/>
    </source>
</evidence>
<sequence>MPRLYGFDDMAYRRVRESEAEGIRAAASRRLLKQSYPAICEWMNAEGYRTTRGGLFKPDVLANILDHPAIAGLAEDENGELVETGGPAIIPPEDFVAIRAMRPSNNPDTKRAAQREYLISGPLGVCGLCATTLSASPSNSGTRGHRCAPSTAQHPGGCGKVRINADLLETYVAEHVLAELAKPEVSALIGQARDQLLAEAAELRKKAAAARRRQKKLGEEYATSSGMSMKAFKAADKELAQQIRADSAQARFLEQAKHVPVGAVPDLVRWWKHAPLVAKRGVLVLMLEQVAVYPAASRGSRTVDADRVALHWRQWGDAGYGEKVDEKSA</sequence>
<organism evidence="3 4">
    <name type="scientific">Streptomyces hygroscopicus</name>
    <dbReference type="NCBI Taxonomy" id="1912"/>
    <lineage>
        <taxon>Bacteria</taxon>
        <taxon>Bacillati</taxon>
        <taxon>Actinomycetota</taxon>
        <taxon>Actinomycetes</taxon>
        <taxon>Kitasatosporales</taxon>
        <taxon>Streptomycetaceae</taxon>
        <taxon>Streptomyces</taxon>
        <taxon>Streptomyces violaceusniger group</taxon>
    </lineage>
</organism>
<dbReference type="InterPro" id="IPR011109">
    <property type="entry name" value="DNA_bind_recombinase_dom"/>
</dbReference>
<dbReference type="EMBL" id="BNEK01000003">
    <property type="protein sequence ID" value="GHJ28507.1"/>
    <property type="molecule type" value="Genomic_DNA"/>
</dbReference>
<protein>
    <recommendedName>
        <fullName evidence="2">Recombinase domain-containing protein</fullName>
    </recommendedName>
</protein>
<name>A0ABQ3TYQ0_STRHY</name>
<dbReference type="InterPro" id="IPR038109">
    <property type="entry name" value="DNA_bind_recomb_sf"/>
</dbReference>
<evidence type="ECO:0000313" key="4">
    <source>
        <dbReference type="Proteomes" id="UP001054854"/>
    </source>
</evidence>
<keyword evidence="1" id="KW-0175">Coiled coil</keyword>
<dbReference type="Pfam" id="PF07508">
    <property type="entry name" value="Recombinase"/>
    <property type="match status" value="1"/>
</dbReference>
<dbReference type="InterPro" id="IPR050639">
    <property type="entry name" value="SSR_resolvase"/>
</dbReference>
<comment type="caution">
    <text evidence="3">The sequence shown here is derived from an EMBL/GenBank/DDBJ whole genome shotgun (WGS) entry which is preliminary data.</text>
</comment>
<keyword evidence="4" id="KW-1185">Reference proteome</keyword>
<dbReference type="RefSeq" id="WP_236257085.1">
    <property type="nucleotide sequence ID" value="NZ_BNEK01000003.1"/>
</dbReference>
<reference evidence="3" key="1">
    <citation type="submission" date="2024-05" db="EMBL/GenBank/DDBJ databases">
        <title>Whole genome shotgun sequence of Streptomyces hygroscopicus NBRC 113678.</title>
        <authorList>
            <person name="Komaki H."/>
            <person name="Tamura T."/>
        </authorList>
    </citation>
    <scope>NUCLEOTIDE SEQUENCE</scope>
    <source>
        <strain evidence="3">N11-34</strain>
    </source>
</reference>
<feature type="domain" description="Recombinase" evidence="2">
    <location>
        <begin position="18"/>
        <end position="102"/>
    </location>
</feature>
<dbReference type="Gene3D" id="3.90.1750.20">
    <property type="entry name" value="Putative Large Serine Recombinase, Chain B, Domain 2"/>
    <property type="match status" value="1"/>
</dbReference>
<dbReference type="Proteomes" id="UP001054854">
    <property type="component" value="Unassembled WGS sequence"/>
</dbReference>
<evidence type="ECO:0000313" key="3">
    <source>
        <dbReference type="EMBL" id="GHJ28507.1"/>
    </source>
</evidence>
<accession>A0ABQ3TYQ0</accession>
<evidence type="ECO:0000256" key="1">
    <source>
        <dbReference type="SAM" id="Coils"/>
    </source>
</evidence>
<dbReference type="PANTHER" id="PTHR30461:SF24">
    <property type="entry name" value="SITE-SPECIFIC INTEGRASE_RESOLVASE-RELATED"/>
    <property type="match status" value="1"/>
</dbReference>
<proteinExistence type="predicted"/>
<feature type="coiled-coil region" evidence="1">
    <location>
        <begin position="193"/>
        <end position="220"/>
    </location>
</feature>
<gene>
    <name evidence="3" type="ORF">TPA0910_29400</name>
</gene>
<dbReference type="PANTHER" id="PTHR30461">
    <property type="entry name" value="DNA-INVERTASE FROM LAMBDOID PROPHAGE"/>
    <property type="match status" value="1"/>
</dbReference>